<feature type="signal peptide" evidence="1">
    <location>
        <begin position="1"/>
        <end position="21"/>
    </location>
</feature>
<name>A0A0A0M8J3_9GAMM</name>
<sequence length="114" mass="12604">MTRTMIRTTLLAAVLATGALAQGDARADTLLVDRANSKEAAVVPVRGQTMAEVQARYGEPAERLDPRGGQKSQWPVIHRWVYPQFTIYFEKDRVIDVVVNRAHPGEIGPKPPVL</sequence>
<protein>
    <recommendedName>
        <fullName evidence="4">Lipoprotein</fullName>
    </recommendedName>
</protein>
<organism evidence="2 3">
    <name type="scientific">Lysobacter defluvii IMMIB APB-9 = DSM 18482</name>
    <dbReference type="NCBI Taxonomy" id="1385515"/>
    <lineage>
        <taxon>Bacteria</taxon>
        <taxon>Pseudomonadati</taxon>
        <taxon>Pseudomonadota</taxon>
        <taxon>Gammaproteobacteria</taxon>
        <taxon>Lysobacterales</taxon>
        <taxon>Lysobacteraceae</taxon>
        <taxon>Novilysobacter</taxon>
    </lineage>
</organism>
<dbReference type="EMBL" id="AVBH01000020">
    <property type="protein sequence ID" value="KGO99353.1"/>
    <property type="molecule type" value="Genomic_DNA"/>
</dbReference>
<reference evidence="2 3" key="1">
    <citation type="submission" date="2013-08" db="EMBL/GenBank/DDBJ databases">
        <title>Genomic analysis of Lysobacter defluvii.</title>
        <authorList>
            <person name="Wang Q."/>
            <person name="Wang G."/>
        </authorList>
    </citation>
    <scope>NUCLEOTIDE SEQUENCE [LARGE SCALE GENOMIC DNA]</scope>
    <source>
        <strain evidence="2 3">IMMIB APB-9</strain>
    </source>
</reference>
<evidence type="ECO:0000313" key="3">
    <source>
        <dbReference type="Proteomes" id="UP000030003"/>
    </source>
</evidence>
<keyword evidence="3" id="KW-1185">Reference proteome</keyword>
<dbReference type="eggNOG" id="ENOG5033G87">
    <property type="taxonomic scope" value="Bacteria"/>
</dbReference>
<feature type="chain" id="PRO_5001973377" description="Lipoprotein" evidence="1">
    <location>
        <begin position="22"/>
        <end position="114"/>
    </location>
</feature>
<comment type="caution">
    <text evidence="2">The sequence shown here is derived from an EMBL/GenBank/DDBJ whole genome shotgun (WGS) entry which is preliminary data.</text>
</comment>
<keyword evidence="1" id="KW-0732">Signal</keyword>
<dbReference type="AlphaFoldDB" id="A0A0A0M8J3"/>
<gene>
    <name evidence="2" type="ORF">N791_09170</name>
</gene>
<dbReference type="Proteomes" id="UP000030003">
    <property type="component" value="Unassembled WGS sequence"/>
</dbReference>
<evidence type="ECO:0008006" key="4">
    <source>
        <dbReference type="Google" id="ProtNLM"/>
    </source>
</evidence>
<accession>A0A0A0M8J3</accession>
<evidence type="ECO:0000313" key="2">
    <source>
        <dbReference type="EMBL" id="KGO99353.1"/>
    </source>
</evidence>
<evidence type="ECO:0000256" key="1">
    <source>
        <dbReference type="SAM" id="SignalP"/>
    </source>
</evidence>
<proteinExistence type="predicted"/>
<dbReference type="STRING" id="1385515.GCA_000423325_00376"/>